<name>A0A223P1L3_9SPHI</name>
<keyword evidence="2" id="KW-1185">Reference proteome</keyword>
<reference evidence="1 2" key="1">
    <citation type="submission" date="2017-08" db="EMBL/GenBank/DDBJ databases">
        <title>Complete genome sequence of Mucilaginibacter sp. strain BJC16-A31.</title>
        <authorList>
            <consortium name="Henan University of Science and Technology"/>
            <person name="You X."/>
        </authorList>
    </citation>
    <scope>NUCLEOTIDE SEQUENCE [LARGE SCALE GENOMIC DNA]</scope>
    <source>
        <strain evidence="1 2">BJC16-A31</strain>
    </source>
</reference>
<dbReference type="Proteomes" id="UP000215002">
    <property type="component" value="Chromosome"/>
</dbReference>
<proteinExistence type="predicted"/>
<accession>A0A223P1L3</accession>
<dbReference type="EMBL" id="CP022743">
    <property type="protein sequence ID" value="ASU36023.1"/>
    <property type="molecule type" value="Genomic_DNA"/>
</dbReference>
<dbReference type="AlphaFoldDB" id="A0A223P1L3"/>
<sequence length="38" mass="4596">MYTYTMKNLTEKAKHIQIQIVDWVFFKGPELFITIYGK</sequence>
<evidence type="ECO:0000313" key="2">
    <source>
        <dbReference type="Proteomes" id="UP000215002"/>
    </source>
</evidence>
<dbReference type="KEGG" id="muc:MuYL_4138"/>
<organism evidence="1 2">
    <name type="scientific">Mucilaginibacter xinganensis</name>
    <dbReference type="NCBI Taxonomy" id="1234841"/>
    <lineage>
        <taxon>Bacteria</taxon>
        <taxon>Pseudomonadati</taxon>
        <taxon>Bacteroidota</taxon>
        <taxon>Sphingobacteriia</taxon>
        <taxon>Sphingobacteriales</taxon>
        <taxon>Sphingobacteriaceae</taxon>
        <taxon>Mucilaginibacter</taxon>
    </lineage>
</organism>
<protein>
    <submittedName>
        <fullName evidence="1">Uncharacterized protein</fullName>
    </submittedName>
</protein>
<gene>
    <name evidence="1" type="ORF">MuYL_4138</name>
</gene>
<evidence type="ECO:0000313" key="1">
    <source>
        <dbReference type="EMBL" id="ASU36023.1"/>
    </source>
</evidence>